<reference evidence="1 2" key="1">
    <citation type="submission" date="2024-09" db="EMBL/GenBank/DDBJ databases">
        <authorList>
            <person name="Sun Q."/>
            <person name="Mori K."/>
        </authorList>
    </citation>
    <scope>NUCLEOTIDE SEQUENCE [LARGE SCALE GENOMIC DNA]</scope>
    <source>
        <strain evidence="1 2">JCM 9767</strain>
    </source>
</reference>
<name>A0ABV5L6S3_9ACTN</name>
<proteinExistence type="predicted"/>
<dbReference type="Proteomes" id="UP001589753">
    <property type="component" value="Unassembled WGS sequence"/>
</dbReference>
<gene>
    <name evidence="1" type="ORF">ACFFUA_10450</name>
</gene>
<comment type="caution">
    <text evidence="1">The sequence shown here is derived from an EMBL/GenBank/DDBJ whole genome shotgun (WGS) entry which is preliminary data.</text>
</comment>
<sequence>MGVRANQRQTSGDGRPYTRYAVAEVGASGYLMIRWGTVASQADCSA</sequence>
<organism evidence="1 2">
    <name type="scientific">Streptomyces heliomycini</name>
    <dbReference type="NCBI Taxonomy" id="284032"/>
    <lineage>
        <taxon>Bacteria</taxon>
        <taxon>Bacillati</taxon>
        <taxon>Actinomycetota</taxon>
        <taxon>Actinomycetes</taxon>
        <taxon>Kitasatosporales</taxon>
        <taxon>Streptomycetaceae</taxon>
        <taxon>Streptomyces</taxon>
    </lineage>
</organism>
<protein>
    <submittedName>
        <fullName evidence="1">Uncharacterized protein</fullName>
    </submittedName>
</protein>
<dbReference type="RefSeq" id="WP_158717702.1">
    <property type="nucleotide sequence ID" value="NZ_JBHMDI010000019.1"/>
</dbReference>
<dbReference type="EMBL" id="JBHMDI010000019">
    <property type="protein sequence ID" value="MFB9347874.1"/>
    <property type="molecule type" value="Genomic_DNA"/>
</dbReference>
<accession>A0ABV5L6S3</accession>
<keyword evidence="2" id="KW-1185">Reference proteome</keyword>
<evidence type="ECO:0000313" key="2">
    <source>
        <dbReference type="Proteomes" id="UP001589753"/>
    </source>
</evidence>
<evidence type="ECO:0000313" key="1">
    <source>
        <dbReference type="EMBL" id="MFB9347874.1"/>
    </source>
</evidence>